<gene>
    <name evidence="1" type="ORF">KUF71_007509</name>
</gene>
<sequence>MFGHQKNLFKYAKVFETPKMFEPSVQKFPVDNQRIELIPECSGFWTTSCYFLILWSSTFLDCTMMGIKFSSKTCALCISSSVTPSDNIVHLLTSSCKSFGRSSSSPISGKDGSVLYSASSNVTVS</sequence>
<comment type="caution">
    <text evidence="1">The sequence shown here is derived from an EMBL/GenBank/DDBJ whole genome shotgun (WGS) entry which is preliminary data.</text>
</comment>
<proteinExistence type="predicted"/>
<keyword evidence="2" id="KW-1185">Reference proteome</keyword>
<accession>A0AAE1I1T5</accession>
<dbReference type="EMBL" id="JAHWGI010001427">
    <property type="protein sequence ID" value="KAK3931694.1"/>
    <property type="molecule type" value="Genomic_DNA"/>
</dbReference>
<evidence type="ECO:0000313" key="2">
    <source>
        <dbReference type="Proteomes" id="UP001219518"/>
    </source>
</evidence>
<organism evidence="1 2">
    <name type="scientific">Frankliniella fusca</name>
    <dbReference type="NCBI Taxonomy" id="407009"/>
    <lineage>
        <taxon>Eukaryota</taxon>
        <taxon>Metazoa</taxon>
        <taxon>Ecdysozoa</taxon>
        <taxon>Arthropoda</taxon>
        <taxon>Hexapoda</taxon>
        <taxon>Insecta</taxon>
        <taxon>Pterygota</taxon>
        <taxon>Neoptera</taxon>
        <taxon>Paraneoptera</taxon>
        <taxon>Thysanoptera</taxon>
        <taxon>Terebrantia</taxon>
        <taxon>Thripoidea</taxon>
        <taxon>Thripidae</taxon>
        <taxon>Frankliniella</taxon>
    </lineage>
</organism>
<reference evidence="1" key="2">
    <citation type="journal article" date="2023" name="BMC Genomics">
        <title>Pest status, molecular evolution, and epigenetic factors derived from the genome assembly of Frankliniella fusca, a thysanopteran phytovirus vector.</title>
        <authorList>
            <person name="Catto M.A."/>
            <person name="Labadie P.E."/>
            <person name="Jacobson A.L."/>
            <person name="Kennedy G.G."/>
            <person name="Srinivasan R."/>
            <person name="Hunt B.G."/>
        </authorList>
    </citation>
    <scope>NUCLEOTIDE SEQUENCE</scope>
    <source>
        <strain evidence="1">PL_HMW_Pooled</strain>
    </source>
</reference>
<evidence type="ECO:0000313" key="1">
    <source>
        <dbReference type="EMBL" id="KAK3931694.1"/>
    </source>
</evidence>
<reference evidence="1" key="1">
    <citation type="submission" date="2021-07" db="EMBL/GenBank/DDBJ databases">
        <authorList>
            <person name="Catto M.A."/>
            <person name="Jacobson A."/>
            <person name="Kennedy G."/>
            <person name="Labadie P."/>
            <person name="Hunt B.G."/>
            <person name="Srinivasan R."/>
        </authorList>
    </citation>
    <scope>NUCLEOTIDE SEQUENCE</scope>
    <source>
        <strain evidence="1">PL_HMW_Pooled</strain>
        <tissue evidence="1">Head</tissue>
    </source>
</reference>
<dbReference type="Proteomes" id="UP001219518">
    <property type="component" value="Unassembled WGS sequence"/>
</dbReference>
<dbReference type="AlphaFoldDB" id="A0AAE1I1T5"/>
<protein>
    <submittedName>
        <fullName evidence="1">Feruloyl esterase B-2</fullName>
    </submittedName>
</protein>
<name>A0AAE1I1T5_9NEOP</name>